<feature type="domain" description="HTH crp-type" evidence="5">
    <location>
        <begin position="152"/>
        <end position="221"/>
    </location>
</feature>
<dbReference type="PANTHER" id="PTHR24567:SF75">
    <property type="entry name" value="FUMARATE AND NITRATE REDUCTION REGULATORY PROTEIN"/>
    <property type="match status" value="1"/>
</dbReference>
<feature type="domain" description="Cyclic nucleotide-binding" evidence="4">
    <location>
        <begin position="40"/>
        <end position="138"/>
    </location>
</feature>
<dbReference type="Pfam" id="PF00027">
    <property type="entry name" value="cNMP_binding"/>
    <property type="match status" value="1"/>
</dbReference>
<evidence type="ECO:0000313" key="7">
    <source>
        <dbReference type="Proteomes" id="UP001321492"/>
    </source>
</evidence>
<dbReference type="InterPro" id="IPR050397">
    <property type="entry name" value="Env_Response_Regulators"/>
</dbReference>
<evidence type="ECO:0000256" key="2">
    <source>
        <dbReference type="ARBA" id="ARBA00023125"/>
    </source>
</evidence>
<dbReference type="SUPFAM" id="SSF46785">
    <property type="entry name" value="Winged helix' DNA-binding domain"/>
    <property type="match status" value="1"/>
</dbReference>
<dbReference type="CDD" id="cd00038">
    <property type="entry name" value="CAP_ED"/>
    <property type="match status" value="1"/>
</dbReference>
<dbReference type="InterPro" id="IPR036390">
    <property type="entry name" value="WH_DNA-bd_sf"/>
</dbReference>
<dbReference type="InterPro" id="IPR018490">
    <property type="entry name" value="cNMP-bd_dom_sf"/>
</dbReference>
<comment type="caution">
    <text evidence="6">The sequence shown here is derived from an EMBL/GenBank/DDBJ whole genome shotgun (WGS) entry which is preliminary data.</text>
</comment>
<dbReference type="SUPFAM" id="SSF51206">
    <property type="entry name" value="cAMP-binding domain-like"/>
    <property type="match status" value="1"/>
</dbReference>
<reference evidence="6 7" key="1">
    <citation type="submission" date="2023-05" db="EMBL/GenBank/DDBJ databases">
        <title>Chelatococcus sp. nov., a moderately thermophilic bacterium isolated from hot spring microbial mat.</title>
        <authorList>
            <person name="Hu C.-J."/>
            <person name="Li W.-J."/>
        </authorList>
    </citation>
    <scope>NUCLEOTIDE SEQUENCE [LARGE SCALE GENOMIC DNA]</scope>
    <source>
        <strain evidence="6 7">SYSU G07232</strain>
    </source>
</reference>
<dbReference type="Proteomes" id="UP001321492">
    <property type="component" value="Unassembled WGS sequence"/>
</dbReference>
<dbReference type="EMBL" id="JASJEV010000001">
    <property type="protein sequence ID" value="MDJ1156641.1"/>
    <property type="molecule type" value="Genomic_DNA"/>
</dbReference>
<dbReference type="Gene3D" id="2.60.120.10">
    <property type="entry name" value="Jelly Rolls"/>
    <property type="match status" value="1"/>
</dbReference>
<evidence type="ECO:0000256" key="3">
    <source>
        <dbReference type="ARBA" id="ARBA00023163"/>
    </source>
</evidence>
<name>A0ABT7ADE1_9HYPH</name>
<dbReference type="PRINTS" id="PR00034">
    <property type="entry name" value="HTHCRP"/>
</dbReference>
<accession>A0ABT7ADE1</accession>
<dbReference type="CDD" id="cd00092">
    <property type="entry name" value="HTH_CRP"/>
    <property type="match status" value="1"/>
</dbReference>
<dbReference type="Gene3D" id="1.10.10.10">
    <property type="entry name" value="Winged helix-like DNA-binding domain superfamily/Winged helix DNA-binding domain"/>
    <property type="match status" value="1"/>
</dbReference>
<gene>
    <name evidence="6" type="ORF">QNA08_00045</name>
</gene>
<dbReference type="PANTHER" id="PTHR24567">
    <property type="entry name" value="CRP FAMILY TRANSCRIPTIONAL REGULATORY PROTEIN"/>
    <property type="match status" value="1"/>
</dbReference>
<protein>
    <submittedName>
        <fullName evidence="6">Helix-turn-helix domain-containing protein</fullName>
    </submittedName>
</protein>
<proteinExistence type="predicted"/>
<evidence type="ECO:0000256" key="1">
    <source>
        <dbReference type="ARBA" id="ARBA00023015"/>
    </source>
</evidence>
<dbReference type="InterPro" id="IPR000595">
    <property type="entry name" value="cNMP-bd_dom"/>
</dbReference>
<evidence type="ECO:0000313" key="6">
    <source>
        <dbReference type="EMBL" id="MDJ1156641.1"/>
    </source>
</evidence>
<dbReference type="SMART" id="SM00100">
    <property type="entry name" value="cNMP"/>
    <property type="match status" value="1"/>
</dbReference>
<organism evidence="6 7">
    <name type="scientific">Chelatococcus albus</name>
    <dbReference type="NCBI Taxonomy" id="3047466"/>
    <lineage>
        <taxon>Bacteria</taxon>
        <taxon>Pseudomonadati</taxon>
        <taxon>Pseudomonadota</taxon>
        <taxon>Alphaproteobacteria</taxon>
        <taxon>Hyphomicrobiales</taxon>
        <taxon>Chelatococcaceae</taxon>
        <taxon>Chelatococcus</taxon>
    </lineage>
</organism>
<keyword evidence="1" id="KW-0805">Transcription regulation</keyword>
<dbReference type="Pfam" id="PF13545">
    <property type="entry name" value="HTH_Crp_2"/>
    <property type="match status" value="1"/>
</dbReference>
<dbReference type="InterPro" id="IPR014710">
    <property type="entry name" value="RmlC-like_jellyroll"/>
</dbReference>
<evidence type="ECO:0000259" key="4">
    <source>
        <dbReference type="PROSITE" id="PS50042"/>
    </source>
</evidence>
<sequence>MQTSAVMSHPARVVRPAPAGALYPQDAAGPRGLESLGSLRTFARDAELYAEGDRPTYFYKVVTGAFRTYKVLTDGRRQVGAFYLPGDLFGQEAGEERRFSAEAVADATAIAYPRRDLEALVLRGAPLAHRVVWATLRDHERAQEHMLVLGRKTTRERVATFLLDMASRAPGNEIDLPMLRCDIADYLGLTVETVSRTLKELEREAIIALPASRHVVLRNRAALDRLNA</sequence>
<keyword evidence="7" id="KW-1185">Reference proteome</keyword>
<keyword evidence="3" id="KW-0804">Transcription</keyword>
<dbReference type="InterPro" id="IPR036388">
    <property type="entry name" value="WH-like_DNA-bd_sf"/>
</dbReference>
<evidence type="ECO:0000259" key="5">
    <source>
        <dbReference type="PROSITE" id="PS51063"/>
    </source>
</evidence>
<dbReference type="SMART" id="SM00419">
    <property type="entry name" value="HTH_CRP"/>
    <property type="match status" value="1"/>
</dbReference>
<dbReference type="PROSITE" id="PS51063">
    <property type="entry name" value="HTH_CRP_2"/>
    <property type="match status" value="1"/>
</dbReference>
<dbReference type="PROSITE" id="PS50042">
    <property type="entry name" value="CNMP_BINDING_3"/>
    <property type="match status" value="1"/>
</dbReference>
<dbReference type="RefSeq" id="WP_283738648.1">
    <property type="nucleotide sequence ID" value="NZ_JASJEV010000001.1"/>
</dbReference>
<dbReference type="InterPro" id="IPR012318">
    <property type="entry name" value="HTH_CRP"/>
</dbReference>
<keyword evidence="2" id="KW-0238">DNA-binding</keyword>